<proteinExistence type="predicted"/>
<gene>
    <name evidence="2" type="ORF">LCGC14_1782100</name>
</gene>
<dbReference type="InterPro" id="IPR027417">
    <property type="entry name" value="P-loop_NTPase"/>
</dbReference>
<feature type="domain" description="AAA" evidence="1">
    <location>
        <begin position="2"/>
        <end position="88"/>
    </location>
</feature>
<dbReference type="PANTHER" id="PTHR13696">
    <property type="entry name" value="P-LOOP CONTAINING NUCLEOSIDE TRIPHOSPHATE HYDROLASE"/>
    <property type="match status" value="1"/>
</dbReference>
<dbReference type="CDD" id="cd02042">
    <property type="entry name" value="ParAB_family"/>
    <property type="match status" value="1"/>
</dbReference>
<protein>
    <recommendedName>
        <fullName evidence="1">AAA domain-containing protein</fullName>
    </recommendedName>
</protein>
<name>A0A0F9GV08_9ZZZZ</name>
<evidence type="ECO:0000259" key="1">
    <source>
        <dbReference type="Pfam" id="PF13614"/>
    </source>
</evidence>
<dbReference type="PANTHER" id="PTHR13696:SF98">
    <property type="entry name" value="PLASMID PARTITION PROTEIN A"/>
    <property type="match status" value="1"/>
</dbReference>
<comment type="caution">
    <text evidence="2">The sequence shown here is derived from an EMBL/GenBank/DDBJ whole genome shotgun (WGS) entry which is preliminary data.</text>
</comment>
<dbReference type="AlphaFoldDB" id="A0A0F9GV08"/>
<sequence length="168" mass="19537">MNIEKELVDENNPLFILHDILIEVDNEYDFCIIDTAPWMGLLTKSALVCSNIVIIPTILEKWPVEAIEIMFNNIEKAIQTQKYLNRKIERVFLLPTFFEERVVVLKAYLQALHEDYPEYITKALIHKSADIARTYSIENAALDKKSRAYNEYLSFVHEILGESDGKEI</sequence>
<dbReference type="Gene3D" id="3.40.50.300">
    <property type="entry name" value="P-loop containing nucleotide triphosphate hydrolases"/>
    <property type="match status" value="1"/>
</dbReference>
<accession>A0A0F9GV08</accession>
<dbReference type="EMBL" id="LAZR01016868">
    <property type="protein sequence ID" value="KKM02670.1"/>
    <property type="molecule type" value="Genomic_DNA"/>
</dbReference>
<dbReference type="SUPFAM" id="SSF52540">
    <property type="entry name" value="P-loop containing nucleoside triphosphate hydrolases"/>
    <property type="match status" value="1"/>
</dbReference>
<evidence type="ECO:0000313" key="2">
    <source>
        <dbReference type="EMBL" id="KKM02670.1"/>
    </source>
</evidence>
<dbReference type="InterPro" id="IPR050678">
    <property type="entry name" value="DNA_Partitioning_ATPase"/>
</dbReference>
<reference evidence="2" key="1">
    <citation type="journal article" date="2015" name="Nature">
        <title>Complex archaea that bridge the gap between prokaryotes and eukaryotes.</title>
        <authorList>
            <person name="Spang A."/>
            <person name="Saw J.H."/>
            <person name="Jorgensen S.L."/>
            <person name="Zaremba-Niedzwiedzka K."/>
            <person name="Martijn J."/>
            <person name="Lind A.E."/>
            <person name="van Eijk R."/>
            <person name="Schleper C."/>
            <person name="Guy L."/>
            <person name="Ettema T.J."/>
        </authorList>
    </citation>
    <scope>NUCLEOTIDE SEQUENCE</scope>
</reference>
<dbReference type="Pfam" id="PF13614">
    <property type="entry name" value="AAA_31"/>
    <property type="match status" value="1"/>
</dbReference>
<dbReference type="InterPro" id="IPR025669">
    <property type="entry name" value="AAA_dom"/>
</dbReference>
<organism evidence="2">
    <name type="scientific">marine sediment metagenome</name>
    <dbReference type="NCBI Taxonomy" id="412755"/>
    <lineage>
        <taxon>unclassified sequences</taxon>
        <taxon>metagenomes</taxon>
        <taxon>ecological metagenomes</taxon>
    </lineage>
</organism>